<feature type="transmembrane region" description="Helical" evidence="1">
    <location>
        <begin position="6"/>
        <end position="28"/>
    </location>
</feature>
<feature type="transmembrane region" description="Helical" evidence="1">
    <location>
        <begin position="84"/>
        <end position="107"/>
    </location>
</feature>
<feature type="transmembrane region" description="Helical" evidence="1">
    <location>
        <begin position="114"/>
        <end position="138"/>
    </location>
</feature>
<evidence type="ECO:0000313" key="3">
    <source>
        <dbReference type="Proteomes" id="UP000217154"/>
    </source>
</evidence>
<feature type="transmembrane region" description="Helical" evidence="1">
    <location>
        <begin position="49"/>
        <end position="72"/>
    </location>
</feature>
<keyword evidence="1" id="KW-0472">Membrane</keyword>
<organism evidence="2 3">
    <name type="scientific">Variovorax boronicumulans</name>
    <dbReference type="NCBI Taxonomy" id="436515"/>
    <lineage>
        <taxon>Bacteria</taxon>
        <taxon>Pseudomonadati</taxon>
        <taxon>Pseudomonadota</taxon>
        <taxon>Betaproteobacteria</taxon>
        <taxon>Burkholderiales</taxon>
        <taxon>Comamonadaceae</taxon>
        <taxon>Variovorax</taxon>
    </lineage>
</organism>
<dbReference type="Proteomes" id="UP000217154">
    <property type="component" value="Chromosome"/>
</dbReference>
<proteinExistence type="predicted"/>
<name>A0A250DGM4_9BURK</name>
<dbReference type="EMBL" id="CP023284">
    <property type="protein sequence ID" value="ATA53402.1"/>
    <property type="molecule type" value="Genomic_DNA"/>
</dbReference>
<keyword evidence="1" id="KW-1133">Transmembrane helix</keyword>
<keyword evidence="1" id="KW-0812">Transmembrane</keyword>
<evidence type="ECO:0000256" key="1">
    <source>
        <dbReference type="SAM" id="Phobius"/>
    </source>
</evidence>
<gene>
    <name evidence="2" type="ORF">CKY39_09365</name>
</gene>
<sequence length="141" mass="15097">MTPNLFLIAGAVLSAIAALLHICIIFGGPAWYRFFGAGERMAASAEAGHLYPVAVTLVIAGMLGVWAAYALAGAGVLQPLPLQALVLPAITAVYLLRGLVAVAMWLFDRRRLSAFWVWSSLVCFVYGVVHLVGLVQVWDTL</sequence>
<protein>
    <recommendedName>
        <fullName evidence="4">DUF3995 domain-containing protein</fullName>
    </recommendedName>
</protein>
<reference evidence="2 3" key="1">
    <citation type="submission" date="2017-09" db="EMBL/GenBank/DDBJ databases">
        <title>The diverse metabolic capabilities of V. boronicumulans make it an excellent choice for continued studies on novel biodegradation.</title>
        <authorList>
            <person name="Sun S."/>
        </authorList>
    </citation>
    <scope>NUCLEOTIDE SEQUENCE [LARGE SCALE GENOMIC DNA]</scope>
    <source>
        <strain evidence="2 3">J1</strain>
    </source>
</reference>
<dbReference type="AlphaFoldDB" id="A0A250DGM4"/>
<dbReference type="KEGG" id="vbo:CKY39_09365"/>
<evidence type="ECO:0000313" key="2">
    <source>
        <dbReference type="EMBL" id="ATA53402.1"/>
    </source>
</evidence>
<dbReference type="RefSeq" id="WP_095744236.1">
    <property type="nucleotide sequence ID" value="NZ_CP023284.1"/>
</dbReference>
<evidence type="ECO:0008006" key="4">
    <source>
        <dbReference type="Google" id="ProtNLM"/>
    </source>
</evidence>
<accession>A0A250DGM4</accession>